<feature type="transmembrane region" description="Helical" evidence="2">
    <location>
        <begin position="47"/>
        <end position="66"/>
    </location>
</feature>
<keyword evidence="2" id="KW-0812">Transmembrane</keyword>
<dbReference type="AlphaFoldDB" id="A0A382AP92"/>
<dbReference type="EMBL" id="UINC01026250">
    <property type="protein sequence ID" value="SVB03355.1"/>
    <property type="molecule type" value="Genomic_DNA"/>
</dbReference>
<feature type="transmembrane region" description="Helical" evidence="2">
    <location>
        <begin position="78"/>
        <end position="97"/>
    </location>
</feature>
<keyword evidence="2" id="KW-1133">Transmembrane helix</keyword>
<evidence type="ECO:0000256" key="2">
    <source>
        <dbReference type="SAM" id="Phobius"/>
    </source>
</evidence>
<evidence type="ECO:0000313" key="3">
    <source>
        <dbReference type="EMBL" id="SVB03355.1"/>
    </source>
</evidence>
<sequence>MAEEKPDGEFPRSDQAKDVPLATTPEADVSQDIIEDKAPIPRAPNTALLVLSWGVFSIGLYFLYTAGMGYYEDNVTEAKLALTVLLALLTIPIGIFLRRAAYHGFRKAFKEAFEIQW</sequence>
<name>A0A382AP92_9ZZZZ</name>
<feature type="compositionally biased region" description="Basic and acidic residues" evidence="1">
    <location>
        <begin position="1"/>
        <end position="17"/>
    </location>
</feature>
<reference evidence="3" key="1">
    <citation type="submission" date="2018-05" db="EMBL/GenBank/DDBJ databases">
        <authorList>
            <person name="Lanie J.A."/>
            <person name="Ng W.-L."/>
            <person name="Kazmierczak K.M."/>
            <person name="Andrzejewski T.M."/>
            <person name="Davidsen T.M."/>
            <person name="Wayne K.J."/>
            <person name="Tettelin H."/>
            <person name="Glass J.I."/>
            <person name="Rusch D."/>
            <person name="Podicherti R."/>
            <person name="Tsui H.-C.T."/>
            <person name="Winkler M.E."/>
        </authorList>
    </citation>
    <scope>NUCLEOTIDE SEQUENCE</scope>
</reference>
<gene>
    <name evidence="3" type="ORF">METZ01_LOCUS156209</name>
</gene>
<accession>A0A382AP92</accession>
<keyword evidence="2" id="KW-0472">Membrane</keyword>
<organism evidence="3">
    <name type="scientific">marine metagenome</name>
    <dbReference type="NCBI Taxonomy" id="408172"/>
    <lineage>
        <taxon>unclassified sequences</taxon>
        <taxon>metagenomes</taxon>
        <taxon>ecological metagenomes</taxon>
    </lineage>
</organism>
<evidence type="ECO:0000256" key="1">
    <source>
        <dbReference type="SAM" id="MobiDB-lite"/>
    </source>
</evidence>
<proteinExistence type="predicted"/>
<protein>
    <submittedName>
        <fullName evidence="3">Uncharacterized protein</fullName>
    </submittedName>
</protein>
<feature type="region of interest" description="Disordered" evidence="1">
    <location>
        <begin position="1"/>
        <end position="28"/>
    </location>
</feature>